<dbReference type="HAMAP" id="MF_00530">
    <property type="entry name" value="ATP_synth_epsil_bac"/>
    <property type="match status" value="1"/>
</dbReference>
<dbReference type="Proteomes" id="UP000017246">
    <property type="component" value="Unassembled WGS sequence"/>
</dbReference>
<dbReference type="InterPro" id="IPR020546">
    <property type="entry name" value="ATP_synth_F1_dsu/esu_N"/>
</dbReference>
<dbReference type="PANTHER" id="PTHR13822:SF7">
    <property type="entry name" value="ATP SYNTHASE SUBUNIT DELTA, MITOCHONDRIAL"/>
    <property type="match status" value="1"/>
</dbReference>
<dbReference type="InterPro" id="IPR036771">
    <property type="entry name" value="ATPsynth_dsu/esu_N"/>
</dbReference>
<dbReference type="OMA" id="HQTLYSE"/>
<dbReference type="OrthoDB" id="270171at2759"/>
<dbReference type="InterPro" id="IPR036794">
    <property type="entry name" value="ATP_F1_dsu/esu_C_sf"/>
</dbReference>
<proteinExistence type="inferred from homology"/>
<keyword evidence="13" id="KW-0175">Coiled coil</keyword>
<evidence type="ECO:0000256" key="7">
    <source>
        <dbReference type="ARBA" id="ARBA00023065"/>
    </source>
</evidence>
<keyword evidence="7" id="KW-0406">Ion transport</keyword>
<keyword evidence="4" id="KW-0375">Hydrogen ion transport</keyword>
<keyword evidence="5" id="KW-0999">Mitochondrion inner membrane</keyword>
<evidence type="ECO:0000313" key="16">
    <source>
        <dbReference type="EMBL" id="CUT99460.1"/>
    </source>
</evidence>
<dbReference type="Pfam" id="PF02823">
    <property type="entry name" value="ATP-synt_DE_N"/>
    <property type="match status" value="1"/>
</dbReference>
<keyword evidence="6" id="KW-0809">Transit peptide</keyword>
<keyword evidence="10" id="KW-0139">CF(1)</keyword>
<feature type="domain" description="F1F0-ATP synthase delta subunit C-terminal" evidence="15">
    <location>
        <begin position="123"/>
        <end position="155"/>
    </location>
</feature>
<evidence type="ECO:0000256" key="6">
    <source>
        <dbReference type="ARBA" id="ARBA00022946"/>
    </source>
</evidence>
<name>A0A068YA63_ECHMU</name>
<dbReference type="InterPro" id="IPR001469">
    <property type="entry name" value="ATP_synth_F1_dsu/esu"/>
</dbReference>
<evidence type="ECO:0000256" key="3">
    <source>
        <dbReference type="ARBA" id="ARBA00022448"/>
    </source>
</evidence>
<evidence type="ECO:0000256" key="9">
    <source>
        <dbReference type="ARBA" id="ARBA00023136"/>
    </source>
</evidence>
<dbReference type="EMBL" id="LN902845">
    <property type="protein sequence ID" value="CUT99460.1"/>
    <property type="molecule type" value="Genomic_DNA"/>
</dbReference>
<evidence type="ECO:0000256" key="12">
    <source>
        <dbReference type="ARBA" id="ARBA00031669"/>
    </source>
</evidence>
<reference evidence="16" key="2">
    <citation type="submission" date="2015-11" db="EMBL/GenBank/DDBJ databases">
        <authorList>
            <person name="Zhang Y."/>
            <person name="Guo Z."/>
        </authorList>
    </citation>
    <scope>NUCLEOTIDE SEQUENCE</scope>
</reference>
<dbReference type="Gene3D" id="1.20.5.440">
    <property type="entry name" value="ATP synthase delta/epsilon subunit, C-terminal domain"/>
    <property type="match status" value="1"/>
</dbReference>
<evidence type="ECO:0000256" key="4">
    <source>
        <dbReference type="ARBA" id="ARBA00022781"/>
    </source>
</evidence>
<keyword evidence="9" id="KW-0472">Membrane</keyword>
<protein>
    <recommendedName>
        <fullName evidence="12">F-ATPase delta subunit</fullName>
    </recommendedName>
</protein>
<comment type="subcellular location">
    <subcellularLocation>
        <location evidence="1">Mitochondrion inner membrane</location>
    </subcellularLocation>
</comment>
<keyword evidence="3" id="KW-0813">Transport</keyword>
<feature type="domain" description="ATP synthase F1 complex delta/epsilon subunit N-terminal" evidence="14">
    <location>
        <begin position="33"/>
        <end position="109"/>
    </location>
</feature>
<dbReference type="NCBIfam" id="TIGR01216">
    <property type="entry name" value="ATP_synt_epsi"/>
    <property type="match status" value="1"/>
</dbReference>
<evidence type="ECO:0000256" key="5">
    <source>
        <dbReference type="ARBA" id="ARBA00022792"/>
    </source>
</evidence>
<dbReference type="PANTHER" id="PTHR13822">
    <property type="entry name" value="ATP SYNTHASE DELTA/EPSILON CHAIN"/>
    <property type="match status" value="1"/>
</dbReference>
<evidence type="ECO:0000256" key="13">
    <source>
        <dbReference type="SAM" id="Coils"/>
    </source>
</evidence>
<feature type="coiled-coil region" evidence="13">
    <location>
        <begin position="125"/>
        <end position="154"/>
    </location>
</feature>
<dbReference type="InterPro" id="IPR048937">
    <property type="entry name" value="ATPD_C_metazoa"/>
</dbReference>
<dbReference type="FunFam" id="2.60.15.10:FF:000004">
    <property type="entry name" value="ATP synthase subunit delta, mitochondrial"/>
    <property type="match status" value="1"/>
</dbReference>
<dbReference type="CDD" id="cd12152">
    <property type="entry name" value="F1-ATPase_delta"/>
    <property type="match status" value="1"/>
</dbReference>
<keyword evidence="11" id="KW-0066">ATP synthesis</keyword>
<dbReference type="Pfam" id="PF21335">
    <property type="entry name" value="ATPD_C_metazoa"/>
    <property type="match status" value="1"/>
</dbReference>
<evidence type="ECO:0000259" key="14">
    <source>
        <dbReference type="Pfam" id="PF02823"/>
    </source>
</evidence>
<evidence type="ECO:0000256" key="11">
    <source>
        <dbReference type="ARBA" id="ARBA00023310"/>
    </source>
</evidence>
<dbReference type="Gene3D" id="2.60.15.10">
    <property type="entry name" value="F0F1 ATP synthase delta/epsilon subunit, N-terminal"/>
    <property type="match status" value="1"/>
</dbReference>
<dbReference type="GO" id="GO:0045259">
    <property type="term" value="C:proton-transporting ATP synthase complex"/>
    <property type="evidence" value="ECO:0007669"/>
    <property type="project" value="UniProtKB-KW"/>
</dbReference>
<dbReference type="GO" id="GO:0046933">
    <property type="term" value="F:proton-transporting ATP synthase activity, rotational mechanism"/>
    <property type="evidence" value="ECO:0007669"/>
    <property type="project" value="InterPro"/>
</dbReference>
<dbReference type="eggNOG" id="KOG1758">
    <property type="taxonomic scope" value="Eukaryota"/>
</dbReference>
<dbReference type="GO" id="GO:0005743">
    <property type="term" value="C:mitochondrial inner membrane"/>
    <property type="evidence" value="ECO:0007669"/>
    <property type="project" value="UniProtKB-SubCell"/>
</dbReference>
<accession>A0A068YA63</accession>
<organism evidence="16 17">
    <name type="scientific">Echinococcus multilocularis</name>
    <name type="common">Fox tapeworm</name>
    <dbReference type="NCBI Taxonomy" id="6211"/>
    <lineage>
        <taxon>Eukaryota</taxon>
        <taxon>Metazoa</taxon>
        <taxon>Spiralia</taxon>
        <taxon>Lophotrochozoa</taxon>
        <taxon>Platyhelminthes</taxon>
        <taxon>Cestoda</taxon>
        <taxon>Eucestoda</taxon>
        <taxon>Cyclophyllidea</taxon>
        <taxon>Taeniidae</taxon>
        <taxon>Echinococcus</taxon>
    </lineage>
</organism>
<keyword evidence="17" id="KW-1185">Reference proteome</keyword>
<keyword evidence="8" id="KW-0496">Mitochondrion</keyword>
<reference evidence="16" key="1">
    <citation type="journal article" date="2013" name="Nature">
        <title>The genomes of four tapeworm species reveal adaptations to parasitism.</title>
        <authorList>
            <person name="Tsai I.J."/>
            <person name="Zarowiecki M."/>
            <person name="Holroyd N."/>
            <person name="Garciarrubio A."/>
            <person name="Sanchez-Flores A."/>
            <person name="Brooks K.L."/>
            <person name="Tracey A."/>
            <person name="Bobes R.J."/>
            <person name="Fragoso G."/>
            <person name="Sciutto E."/>
            <person name="Aslett M."/>
            <person name="Beasley H."/>
            <person name="Bennett H.M."/>
            <person name="Cai J."/>
            <person name="Camicia F."/>
            <person name="Clark R."/>
            <person name="Cucher M."/>
            <person name="De Silva N."/>
            <person name="Day T.A."/>
            <person name="Deplazes P."/>
            <person name="Estrada K."/>
            <person name="Fernandez C."/>
            <person name="Holland P.W."/>
            <person name="Hou J."/>
            <person name="Hu S."/>
            <person name="Huckvale T."/>
            <person name="Hung S.S."/>
            <person name="Kamenetzky L."/>
            <person name="Keane J.A."/>
            <person name="Kiss F."/>
            <person name="Koziol U."/>
            <person name="Lambert O."/>
            <person name="Liu K."/>
            <person name="Luo X."/>
            <person name="Luo Y."/>
            <person name="Macchiaroli N."/>
            <person name="Nichol S."/>
            <person name="Paps J."/>
            <person name="Parkinson J."/>
            <person name="Pouchkina-Stantcheva N."/>
            <person name="Riddiford N."/>
            <person name="Rosenzvit M."/>
            <person name="Salinas G."/>
            <person name="Wasmuth J.D."/>
            <person name="Zamanian M."/>
            <person name="Zheng Y."/>
            <person name="Cai X."/>
            <person name="Soberon X."/>
            <person name="Olson P.D."/>
            <person name="Laclette J.P."/>
            <person name="Brehm K."/>
            <person name="Berriman M."/>
            <person name="Garciarrubio A."/>
            <person name="Bobes R.J."/>
            <person name="Fragoso G."/>
            <person name="Sanchez-Flores A."/>
            <person name="Estrada K."/>
            <person name="Cevallos M.A."/>
            <person name="Morett E."/>
            <person name="Gonzalez V."/>
            <person name="Portillo T."/>
            <person name="Ochoa-Leyva A."/>
            <person name="Jose M.V."/>
            <person name="Sciutto E."/>
            <person name="Landa A."/>
            <person name="Jimenez L."/>
            <person name="Valdes V."/>
            <person name="Carrero J.C."/>
            <person name="Larralde C."/>
            <person name="Morales-Montor J."/>
            <person name="Limon-Lason J."/>
            <person name="Soberon X."/>
            <person name="Laclette J.P."/>
        </authorList>
    </citation>
    <scope>NUCLEOTIDE SEQUENCE [LARGE SCALE GENOMIC DNA]</scope>
</reference>
<evidence type="ECO:0000256" key="10">
    <source>
        <dbReference type="ARBA" id="ARBA00023196"/>
    </source>
</evidence>
<evidence type="ECO:0000256" key="1">
    <source>
        <dbReference type="ARBA" id="ARBA00004273"/>
    </source>
</evidence>
<dbReference type="AlphaFoldDB" id="A0A068YA63"/>
<evidence type="ECO:0000256" key="8">
    <source>
        <dbReference type="ARBA" id="ARBA00023128"/>
    </source>
</evidence>
<sequence length="158" mass="17089">MYFIRLIPRVCRPSITRGISTSSNLCAELYLTFACPRSVFYSNVEVKQVDVPGSSGAFGILPEHVPTIATLRPGVVGVTEKDGGVKKYFVSSGTVTVNADSTVQVLAEECFPLKEIDAQLVRDNLAKAQSQLSLASTEEKKVEAQITIEAYESMLAAL</sequence>
<evidence type="ECO:0000259" key="15">
    <source>
        <dbReference type="Pfam" id="PF21335"/>
    </source>
</evidence>
<dbReference type="SUPFAM" id="SSF46604">
    <property type="entry name" value="Epsilon subunit of F1F0-ATP synthase C-terminal domain"/>
    <property type="match status" value="1"/>
</dbReference>
<dbReference type="SUPFAM" id="SSF51344">
    <property type="entry name" value="Epsilon subunit of F1F0-ATP synthase N-terminal domain"/>
    <property type="match status" value="1"/>
</dbReference>
<dbReference type="STRING" id="6211.A0A068YA63"/>
<comment type="similarity">
    <text evidence="2">Belongs to the ATPase epsilon chain family.</text>
</comment>
<evidence type="ECO:0000256" key="2">
    <source>
        <dbReference type="ARBA" id="ARBA00005712"/>
    </source>
</evidence>
<evidence type="ECO:0000313" key="17">
    <source>
        <dbReference type="Proteomes" id="UP000017246"/>
    </source>
</evidence>